<proteinExistence type="predicted"/>
<reference evidence="1 2" key="1">
    <citation type="submission" date="2013-07" db="EMBL/GenBank/DDBJ databases">
        <title>Comparative Genomic and Metabolomic Analysis of Twelve Strains of Pseudoalteromonas luteoviolacea.</title>
        <authorList>
            <person name="Vynne N.G."/>
            <person name="Mansson M."/>
            <person name="Gram L."/>
        </authorList>
    </citation>
    <scope>NUCLEOTIDE SEQUENCE [LARGE SCALE GENOMIC DNA]</scope>
    <source>
        <strain evidence="1 2">S4060-1</strain>
    </source>
</reference>
<gene>
    <name evidence="1" type="ORF">N478_00345</name>
</gene>
<dbReference type="EMBL" id="AUXX01000001">
    <property type="protein sequence ID" value="KZN70385.1"/>
    <property type="molecule type" value="Genomic_DNA"/>
</dbReference>
<accession>A0A167PD72</accession>
<name>A0A167PD72_9GAMM</name>
<organism evidence="1 2">
    <name type="scientific">Pseudoalteromonas luteoviolacea S4060-1</name>
    <dbReference type="NCBI Taxonomy" id="1365257"/>
    <lineage>
        <taxon>Bacteria</taxon>
        <taxon>Pseudomonadati</taxon>
        <taxon>Pseudomonadota</taxon>
        <taxon>Gammaproteobacteria</taxon>
        <taxon>Alteromonadales</taxon>
        <taxon>Pseudoalteromonadaceae</taxon>
        <taxon>Pseudoalteromonas</taxon>
    </lineage>
</organism>
<evidence type="ECO:0000313" key="1">
    <source>
        <dbReference type="EMBL" id="KZN70385.1"/>
    </source>
</evidence>
<sequence length="65" mass="7397">MDLMIATYINQNIAKSEMVEEAQRRVEAGHDDDTLIYEGQLLEAVNRAKTPNKLLKLKPNTRIAL</sequence>
<dbReference type="AlphaFoldDB" id="A0A167PD72"/>
<comment type="caution">
    <text evidence="1">The sequence shown here is derived from an EMBL/GenBank/DDBJ whole genome shotgun (WGS) entry which is preliminary data.</text>
</comment>
<dbReference type="PATRIC" id="fig|1365257.3.peg.71"/>
<protein>
    <submittedName>
        <fullName evidence="1">Uncharacterized protein</fullName>
    </submittedName>
</protein>
<dbReference type="Proteomes" id="UP000076661">
    <property type="component" value="Unassembled WGS sequence"/>
</dbReference>
<evidence type="ECO:0000313" key="2">
    <source>
        <dbReference type="Proteomes" id="UP000076661"/>
    </source>
</evidence>